<gene>
    <name evidence="3" type="ORF">NP590_09675</name>
</gene>
<dbReference type="InterPro" id="IPR013823">
    <property type="entry name" value="Ribosomal_bL12_C"/>
</dbReference>
<dbReference type="InterPro" id="IPR014719">
    <property type="entry name" value="Ribosomal_bL12_C/ClpS-like"/>
</dbReference>
<keyword evidence="1" id="KW-0812">Transmembrane</keyword>
<protein>
    <submittedName>
        <fullName evidence="3">Ribosomal protein L7/L12</fullName>
    </submittedName>
</protein>
<keyword evidence="4" id="KW-1185">Reference proteome</keyword>
<comment type="caution">
    <text evidence="3">The sequence shown here is derived from an EMBL/GenBank/DDBJ whole genome shotgun (WGS) entry which is preliminary data.</text>
</comment>
<evidence type="ECO:0000313" key="3">
    <source>
        <dbReference type="EMBL" id="MCQ8104370.1"/>
    </source>
</evidence>
<keyword evidence="3" id="KW-0687">Ribonucleoprotein</keyword>
<keyword evidence="1" id="KW-1133">Transmembrane helix</keyword>
<sequence>MQPSEFSISNQAAAAADAGNLIEAIKLVREDTGLGLKEAKDCVDAYLRHGRAPAPSGASQTEMPLAAVLALRNGLLPDAVKHYRAHTRCDLKDAKAAVERYLADNPLAKQQFQAADKTDGRPFVKALLVLAILSLIALGFWHAAGAGIR</sequence>
<dbReference type="Gene3D" id="3.30.1390.10">
    <property type="match status" value="1"/>
</dbReference>
<name>A0ABT1TG09_9GAMM</name>
<keyword evidence="1" id="KW-0472">Membrane</keyword>
<dbReference type="Proteomes" id="UP001524499">
    <property type="component" value="Unassembled WGS sequence"/>
</dbReference>
<evidence type="ECO:0000313" key="4">
    <source>
        <dbReference type="Proteomes" id="UP001524499"/>
    </source>
</evidence>
<accession>A0ABT1TG09</accession>
<reference evidence="3 4" key="1">
    <citation type="submission" date="2022-07" db="EMBL/GenBank/DDBJ databases">
        <title>Methylomonas rivi sp. nov., Methylomonas rosea sp. nov., Methylomonas aureus sp. nov. and Methylomonas subterranea sp. nov., four novel methanotrophs isolated from a freshwater creek and the deep terrestrial subsurface.</title>
        <authorList>
            <person name="Abin C."/>
            <person name="Sankaranarayanan K."/>
            <person name="Garner C."/>
            <person name="Sindelar R."/>
            <person name="Kotary K."/>
            <person name="Garner R."/>
            <person name="Barclay S."/>
            <person name="Lawson P."/>
            <person name="Krumholz L."/>
        </authorList>
    </citation>
    <scope>NUCLEOTIDE SEQUENCE [LARGE SCALE GENOMIC DNA]</scope>
    <source>
        <strain evidence="3 4">SURF-2</strain>
    </source>
</reference>
<dbReference type="GO" id="GO:0005840">
    <property type="term" value="C:ribosome"/>
    <property type="evidence" value="ECO:0007669"/>
    <property type="project" value="UniProtKB-KW"/>
</dbReference>
<dbReference type="Pfam" id="PF00542">
    <property type="entry name" value="Ribosomal_L12"/>
    <property type="match status" value="1"/>
</dbReference>
<dbReference type="RefSeq" id="WP_256602173.1">
    <property type="nucleotide sequence ID" value="NZ_JANIBJ010000015.1"/>
</dbReference>
<keyword evidence="3" id="KW-0689">Ribosomal protein</keyword>
<evidence type="ECO:0000259" key="2">
    <source>
        <dbReference type="Pfam" id="PF00542"/>
    </source>
</evidence>
<proteinExistence type="predicted"/>
<organism evidence="3 4">
    <name type="scientific">Methylomonas subterranea</name>
    <dbReference type="NCBI Taxonomy" id="2952225"/>
    <lineage>
        <taxon>Bacteria</taxon>
        <taxon>Pseudomonadati</taxon>
        <taxon>Pseudomonadota</taxon>
        <taxon>Gammaproteobacteria</taxon>
        <taxon>Methylococcales</taxon>
        <taxon>Methylococcaceae</taxon>
        <taxon>Methylomonas</taxon>
    </lineage>
</organism>
<feature type="domain" description="Large ribosomal subunit protein bL12 C-terminal" evidence="2">
    <location>
        <begin position="20"/>
        <end position="45"/>
    </location>
</feature>
<evidence type="ECO:0000256" key="1">
    <source>
        <dbReference type="SAM" id="Phobius"/>
    </source>
</evidence>
<dbReference type="EMBL" id="JANIBJ010000015">
    <property type="protein sequence ID" value="MCQ8104370.1"/>
    <property type="molecule type" value="Genomic_DNA"/>
</dbReference>
<feature type="transmembrane region" description="Helical" evidence="1">
    <location>
        <begin position="126"/>
        <end position="144"/>
    </location>
</feature>